<dbReference type="NCBIfam" id="TIGR00369">
    <property type="entry name" value="unchar_dom_1"/>
    <property type="match status" value="1"/>
</dbReference>
<evidence type="ECO:0000313" key="3">
    <source>
        <dbReference type="EMBL" id="PKA62817.1"/>
    </source>
</evidence>
<dbReference type="GO" id="GO:0061522">
    <property type="term" value="F:1,4-dihydroxy-2-naphthoyl-CoA thioesterase activity"/>
    <property type="evidence" value="ECO:0007669"/>
    <property type="project" value="TreeGrafter"/>
</dbReference>
<dbReference type="STRING" id="1088818.A0A2I0B4U6"/>
<dbReference type="PANTHER" id="PTHR43240:SF5">
    <property type="entry name" value="1,4-DIHYDROXY-2-NAPHTHOYL-COA THIOESTERASE 1"/>
    <property type="match status" value="1"/>
</dbReference>
<evidence type="ECO:0000313" key="4">
    <source>
        <dbReference type="Proteomes" id="UP000236161"/>
    </source>
</evidence>
<evidence type="ECO:0000259" key="2">
    <source>
        <dbReference type="Pfam" id="PF03061"/>
    </source>
</evidence>
<protein>
    <recommendedName>
        <fullName evidence="2">Thioesterase domain-containing protein</fullName>
    </recommendedName>
</protein>
<sequence>MAGLQQFKELHGGVTALIAESLASMGAHVASGFRRIAGVHLGVSHHRSAASGDLVFSRAAPVSVGKTLQVWEVCLWKMNESTMEKEALIASARVTILANLPVPQNAKDADLALKKYAKL</sequence>
<dbReference type="GO" id="GO:0005777">
    <property type="term" value="C:peroxisome"/>
    <property type="evidence" value="ECO:0007669"/>
    <property type="project" value="TreeGrafter"/>
</dbReference>
<dbReference type="PANTHER" id="PTHR43240">
    <property type="entry name" value="1,4-DIHYDROXY-2-NAPHTHOYL-COA THIOESTERASE 1"/>
    <property type="match status" value="1"/>
</dbReference>
<feature type="domain" description="Thioesterase" evidence="2">
    <location>
        <begin position="10"/>
        <end position="79"/>
    </location>
</feature>
<dbReference type="EMBL" id="KZ451913">
    <property type="protein sequence ID" value="PKA62817.1"/>
    <property type="molecule type" value="Genomic_DNA"/>
</dbReference>
<reference evidence="3 4" key="1">
    <citation type="journal article" date="2017" name="Nature">
        <title>The Apostasia genome and the evolution of orchids.</title>
        <authorList>
            <person name="Zhang G.Q."/>
            <person name="Liu K.W."/>
            <person name="Li Z."/>
            <person name="Lohaus R."/>
            <person name="Hsiao Y.Y."/>
            <person name="Niu S.C."/>
            <person name="Wang J.Y."/>
            <person name="Lin Y.C."/>
            <person name="Xu Q."/>
            <person name="Chen L.J."/>
            <person name="Yoshida K."/>
            <person name="Fujiwara S."/>
            <person name="Wang Z.W."/>
            <person name="Zhang Y.Q."/>
            <person name="Mitsuda N."/>
            <person name="Wang M."/>
            <person name="Liu G.H."/>
            <person name="Pecoraro L."/>
            <person name="Huang H.X."/>
            <person name="Xiao X.J."/>
            <person name="Lin M."/>
            <person name="Wu X.Y."/>
            <person name="Wu W.L."/>
            <person name="Chen Y.Y."/>
            <person name="Chang S.B."/>
            <person name="Sakamoto S."/>
            <person name="Ohme-Takagi M."/>
            <person name="Yagi M."/>
            <person name="Zeng S.J."/>
            <person name="Shen C.Y."/>
            <person name="Yeh C.M."/>
            <person name="Luo Y.B."/>
            <person name="Tsai W.C."/>
            <person name="Van de Peer Y."/>
            <person name="Liu Z.J."/>
        </authorList>
    </citation>
    <scope>NUCLEOTIDE SEQUENCE [LARGE SCALE GENOMIC DNA]</scope>
    <source>
        <strain evidence="4">cv. Shenzhen</strain>
        <tissue evidence="3">Stem</tissue>
    </source>
</reference>
<dbReference type="Gene3D" id="3.10.129.10">
    <property type="entry name" value="Hotdog Thioesterase"/>
    <property type="match status" value="1"/>
</dbReference>
<proteinExistence type="predicted"/>
<dbReference type="AlphaFoldDB" id="A0A2I0B4U6"/>
<dbReference type="Proteomes" id="UP000236161">
    <property type="component" value="Unassembled WGS sequence"/>
</dbReference>
<dbReference type="CDD" id="cd03443">
    <property type="entry name" value="PaaI_thioesterase"/>
    <property type="match status" value="1"/>
</dbReference>
<organism evidence="3 4">
    <name type="scientific">Apostasia shenzhenica</name>
    <dbReference type="NCBI Taxonomy" id="1088818"/>
    <lineage>
        <taxon>Eukaryota</taxon>
        <taxon>Viridiplantae</taxon>
        <taxon>Streptophyta</taxon>
        <taxon>Embryophyta</taxon>
        <taxon>Tracheophyta</taxon>
        <taxon>Spermatophyta</taxon>
        <taxon>Magnoliopsida</taxon>
        <taxon>Liliopsida</taxon>
        <taxon>Asparagales</taxon>
        <taxon>Orchidaceae</taxon>
        <taxon>Apostasioideae</taxon>
        <taxon>Apostasia</taxon>
    </lineage>
</organism>
<evidence type="ECO:0000256" key="1">
    <source>
        <dbReference type="ARBA" id="ARBA00022801"/>
    </source>
</evidence>
<dbReference type="Pfam" id="PF03061">
    <property type="entry name" value="4HBT"/>
    <property type="match status" value="1"/>
</dbReference>
<dbReference type="SUPFAM" id="SSF54637">
    <property type="entry name" value="Thioesterase/thiol ester dehydrase-isomerase"/>
    <property type="match status" value="1"/>
</dbReference>
<gene>
    <name evidence="3" type="ORF">AXF42_Ash019400</name>
</gene>
<dbReference type="OrthoDB" id="46529at2759"/>
<dbReference type="InterPro" id="IPR006683">
    <property type="entry name" value="Thioestr_dom"/>
</dbReference>
<dbReference type="InterPro" id="IPR029069">
    <property type="entry name" value="HotDog_dom_sf"/>
</dbReference>
<keyword evidence="4" id="KW-1185">Reference proteome</keyword>
<dbReference type="GO" id="GO:0042372">
    <property type="term" value="P:phylloquinone biosynthetic process"/>
    <property type="evidence" value="ECO:0007669"/>
    <property type="project" value="TreeGrafter"/>
</dbReference>
<dbReference type="InterPro" id="IPR003736">
    <property type="entry name" value="PAAI_dom"/>
</dbReference>
<accession>A0A2I0B4U6</accession>
<name>A0A2I0B4U6_9ASPA</name>
<keyword evidence="1" id="KW-0378">Hydrolase</keyword>